<reference evidence="2" key="1">
    <citation type="submission" date="2018-12" db="EMBL/GenBank/DDBJ databases">
        <title>Draft genome sequence of Flaovobacterium columnare BGFS27 isolated from channel catfish in Alabama.</title>
        <authorList>
            <person name="Cai W."/>
            <person name="Arias C."/>
        </authorList>
    </citation>
    <scope>NUCLEOTIDE SEQUENCE [LARGE SCALE GENOMIC DNA]</scope>
    <source>
        <strain evidence="2">BGFS27</strain>
    </source>
</reference>
<dbReference type="RefSeq" id="WP_127822076.1">
    <property type="nucleotide sequence ID" value="NZ_RWGX02000016.1"/>
</dbReference>
<dbReference type="EMBL" id="RWGX01000004">
    <property type="protein sequence ID" value="RVU88189.1"/>
    <property type="molecule type" value="Genomic_DNA"/>
</dbReference>
<sequence>MISNELISYLKKINEESKFTAILSERGGYITFSNSGQRGSVKYFTLGLDSIITTIKDIFENHNIFISHTNYVEGEWRDLGSTYLNDETANALSTVQTKPLFTTISKLINWANKEKSTPYSDNIIDLDKDSLTKTILQLEELANLYSPKQLSSSKTKISEIKTIVSEKDLKQFAFKTFKVFLDKYGYKKILKNVTEKDSHINEIEYIGIKIKPYFGTGNLIGVFESEQNKETLSSSNTQRFFDENLNITEFPYSYFTTQWADVEGGTLSFNNLQKFVNDLSNGDFEANKNGDKYSLNQKTTVNKYTLQKIYFGAPGTGKSYKIDQEIQNLHPKFYERVTFHPEYDHTNFVGGYRPKSKKNEKGEDIITYQFVPQAFTNIYERAWNDTENQYYLIIEEINRGNCAEIFGDIFQLLDRNSNYTVSPSTELKEHLEKVLTNQDGINKGLRLPSNLTIYATMNTSDQSLFPMDSAFKRRWDWEYIPICYDDIPENESFGYIVIIDDNIAFKWIDFLYNVNTIIKTNANLGMDKCLGNYFIKSETKEISLNDFINKAIFYLWNDVFKDEDNADSIFEKGTSYEDFFPINSNGKNLVLRIIEKLNITIENK</sequence>
<dbReference type="Gene3D" id="3.40.50.300">
    <property type="entry name" value="P-loop containing nucleotide triphosphate hydrolases"/>
    <property type="match status" value="1"/>
</dbReference>
<dbReference type="GO" id="GO:0005524">
    <property type="term" value="F:ATP binding"/>
    <property type="evidence" value="ECO:0007669"/>
    <property type="project" value="InterPro"/>
</dbReference>
<dbReference type="AlphaFoldDB" id="A0AA94EZT7"/>
<dbReference type="InterPro" id="IPR052934">
    <property type="entry name" value="Methyl-DNA_Rec/Restrict_Enz"/>
</dbReference>
<evidence type="ECO:0000259" key="1">
    <source>
        <dbReference type="Pfam" id="PF07728"/>
    </source>
</evidence>
<name>A0AA94EZT7_9FLAO</name>
<dbReference type="PANTHER" id="PTHR37291">
    <property type="entry name" value="5-METHYLCYTOSINE-SPECIFIC RESTRICTION ENZYME B"/>
    <property type="match status" value="1"/>
</dbReference>
<feature type="domain" description="ATPase dynein-related AAA" evidence="1">
    <location>
        <begin position="312"/>
        <end position="474"/>
    </location>
</feature>
<dbReference type="PANTHER" id="PTHR37291:SF1">
    <property type="entry name" value="TYPE IV METHYL-DIRECTED RESTRICTION ENZYME ECOKMCRB SUBUNIT"/>
    <property type="match status" value="1"/>
</dbReference>
<evidence type="ECO:0000313" key="2">
    <source>
        <dbReference type="EMBL" id="RVU88189.1"/>
    </source>
</evidence>
<gene>
    <name evidence="2" type="ORF">EJB19_08320</name>
</gene>
<dbReference type="Pfam" id="PF07728">
    <property type="entry name" value="AAA_5"/>
    <property type="match status" value="1"/>
</dbReference>
<proteinExistence type="predicted"/>
<dbReference type="SUPFAM" id="SSF52540">
    <property type="entry name" value="P-loop containing nucleoside triphosphate hydrolases"/>
    <property type="match status" value="1"/>
</dbReference>
<organism evidence="2">
    <name type="scientific">Flavobacterium columnare</name>
    <dbReference type="NCBI Taxonomy" id="996"/>
    <lineage>
        <taxon>Bacteria</taxon>
        <taxon>Pseudomonadati</taxon>
        <taxon>Bacteroidota</taxon>
        <taxon>Flavobacteriia</taxon>
        <taxon>Flavobacteriales</taxon>
        <taxon>Flavobacteriaceae</taxon>
        <taxon>Flavobacterium</taxon>
    </lineage>
</organism>
<dbReference type="InterPro" id="IPR011704">
    <property type="entry name" value="ATPase_dyneun-rel_AAA"/>
</dbReference>
<dbReference type="InterPro" id="IPR027417">
    <property type="entry name" value="P-loop_NTPase"/>
</dbReference>
<comment type="caution">
    <text evidence="2">The sequence shown here is derived from an EMBL/GenBank/DDBJ whole genome shotgun (WGS) entry which is preliminary data.</text>
</comment>
<protein>
    <recommendedName>
        <fullName evidence="1">ATPase dynein-related AAA domain-containing protein</fullName>
    </recommendedName>
</protein>
<accession>A0AA94EZT7</accession>
<dbReference type="GO" id="GO:0016887">
    <property type="term" value="F:ATP hydrolysis activity"/>
    <property type="evidence" value="ECO:0007669"/>
    <property type="project" value="InterPro"/>
</dbReference>